<proteinExistence type="predicted"/>
<feature type="region of interest" description="Disordered" evidence="1">
    <location>
        <begin position="189"/>
        <end position="214"/>
    </location>
</feature>
<organism evidence="2 3">
    <name type="scientific">Gordonia rubripertincta</name>
    <name type="common">Rhodococcus corallinus</name>
    <dbReference type="NCBI Taxonomy" id="36822"/>
    <lineage>
        <taxon>Bacteria</taxon>
        <taxon>Bacillati</taxon>
        <taxon>Actinomycetota</taxon>
        <taxon>Actinomycetes</taxon>
        <taxon>Mycobacteriales</taxon>
        <taxon>Gordoniaceae</taxon>
        <taxon>Gordonia</taxon>
    </lineage>
</organism>
<evidence type="ECO:0000256" key="1">
    <source>
        <dbReference type="SAM" id="MobiDB-lite"/>
    </source>
</evidence>
<dbReference type="EMBL" id="JAPWIE010000002">
    <property type="protein sequence ID" value="MCZ4549861.1"/>
    <property type="molecule type" value="Genomic_DNA"/>
</dbReference>
<name>A0ABT4MS77_GORRU</name>
<dbReference type="RefSeq" id="WP_301570392.1">
    <property type="nucleotide sequence ID" value="NZ_JAPWIE010000002.1"/>
</dbReference>
<dbReference type="Proteomes" id="UP001067235">
    <property type="component" value="Unassembled WGS sequence"/>
</dbReference>
<keyword evidence="3" id="KW-1185">Reference proteome</keyword>
<gene>
    <name evidence="2" type="ORF">O4213_07695</name>
</gene>
<sequence>MAEGRHPLLTLFYLLLGLFVVGVLALVLIVRTIFAAPGSDQSDESASIAQALRELPGVATVDYSYKHSFTHGNDFLVDLIFRDDARLNEVEHAVSLFHDETDHQDFEGYQTTLAVTLRSNVYSYVPAEPASIKTWFAMLTDAAFVEVDARAVDWAISVPAESDGVAIARTMNYVADRYATVFESKTGSVTAGTSPSDGADPATPQPSLSLSLNGTRPVPEELAVWEMFTSRWPDMSSITMDFTYIEYTDQRSAITRVVFPGASAYSTPELDPVQLAIAAEQQQFLQQSPVPMHYAATGR</sequence>
<comment type="caution">
    <text evidence="2">The sequence shown here is derived from an EMBL/GenBank/DDBJ whole genome shotgun (WGS) entry which is preliminary data.</text>
</comment>
<feature type="compositionally biased region" description="Polar residues" evidence="1">
    <location>
        <begin position="205"/>
        <end position="214"/>
    </location>
</feature>
<evidence type="ECO:0000313" key="3">
    <source>
        <dbReference type="Proteomes" id="UP001067235"/>
    </source>
</evidence>
<reference evidence="2" key="1">
    <citation type="submission" date="2022-12" db="EMBL/GenBank/DDBJ databases">
        <authorList>
            <person name="Krivoruchko A.V."/>
            <person name="Elkin A."/>
        </authorList>
    </citation>
    <scope>NUCLEOTIDE SEQUENCE</scope>
    <source>
        <strain evidence="2">IEGM 1388</strain>
    </source>
</reference>
<protein>
    <submittedName>
        <fullName evidence="2">Uncharacterized protein</fullName>
    </submittedName>
</protein>
<accession>A0ABT4MS77</accession>
<evidence type="ECO:0000313" key="2">
    <source>
        <dbReference type="EMBL" id="MCZ4549861.1"/>
    </source>
</evidence>